<feature type="non-terminal residue" evidence="1">
    <location>
        <position position="1"/>
    </location>
</feature>
<dbReference type="EMBL" id="MU807289">
    <property type="protein sequence ID" value="KAJ3831699.1"/>
    <property type="molecule type" value="Genomic_DNA"/>
</dbReference>
<gene>
    <name evidence="1" type="ORF">F5878DRAFT_518641</name>
</gene>
<keyword evidence="2" id="KW-1185">Reference proteome</keyword>
<accession>A0AA38NW24</accession>
<organism evidence="1 2">
    <name type="scientific">Lentinula raphanica</name>
    <dbReference type="NCBI Taxonomy" id="153919"/>
    <lineage>
        <taxon>Eukaryota</taxon>
        <taxon>Fungi</taxon>
        <taxon>Dikarya</taxon>
        <taxon>Basidiomycota</taxon>
        <taxon>Agaricomycotina</taxon>
        <taxon>Agaricomycetes</taxon>
        <taxon>Agaricomycetidae</taxon>
        <taxon>Agaricales</taxon>
        <taxon>Marasmiineae</taxon>
        <taxon>Omphalotaceae</taxon>
        <taxon>Lentinula</taxon>
    </lineage>
</organism>
<protein>
    <submittedName>
        <fullName evidence="1">Uncharacterized protein</fullName>
    </submittedName>
</protein>
<comment type="caution">
    <text evidence="1">The sequence shown here is derived from an EMBL/GenBank/DDBJ whole genome shotgun (WGS) entry which is preliminary data.</text>
</comment>
<feature type="non-terminal residue" evidence="1">
    <location>
        <position position="107"/>
    </location>
</feature>
<dbReference type="AlphaFoldDB" id="A0AA38NW24"/>
<sequence>DNKARAGDGGSYPMTVYNEAAIECNKILSHGAKKTGASCKNKFSTVRGTFNSIFCLTIDACSGLGGFDTETGAHVTPESESVWADLVKKNPAVAPFKHKGWPFWDKM</sequence>
<proteinExistence type="predicted"/>
<name>A0AA38NW24_9AGAR</name>
<evidence type="ECO:0000313" key="1">
    <source>
        <dbReference type="EMBL" id="KAJ3831699.1"/>
    </source>
</evidence>
<evidence type="ECO:0000313" key="2">
    <source>
        <dbReference type="Proteomes" id="UP001163846"/>
    </source>
</evidence>
<dbReference type="Proteomes" id="UP001163846">
    <property type="component" value="Unassembled WGS sequence"/>
</dbReference>
<reference evidence="1" key="1">
    <citation type="submission" date="2022-08" db="EMBL/GenBank/DDBJ databases">
        <authorList>
            <consortium name="DOE Joint Genome Institute"/>
            <person name="Min B."/>
            <person name="Riley R."/>
            <person name="Sierra-Patev S."/>
            <person name="Naranjo-Ortiz M."/>
            <person name="Looney B."/>
            <person name="Konkel Z."/>
            <person name="Slot J.C."/>
            <person name="Sakamoto Y."/>
            <person name="Steenwyk J.L."/>
            <person name="Rokas A."/>
            <person name="Carro J."/>
            <person name="Camarero S."/>
            <person name="Ferreira P."/>
            <person name="Molpeceres G."/>
            <person name="Ruiz-Duenas F.J."/>
            <person name="Serrano A."/>
            <person name="Henrissat B."/>
            <person name="Drula E."/>
            <person name="Hughes K.W."/>
            <person name="Mata J.L."/>
            <person name="Ishikawa N.K."/>
            <person name="Vargas-Isla R."/>
            <person name="Ushijima S."/>
            <person name="Smith C.A."/>
            <person name="Ahrendt S."/>
            <person name="Andreopoulos W."/>
            <person name="He G."/>
            <person name="Labutti K."/>
            <person name="Lipzen A."/>
            <person name="Ng V."/>
            <person name="Sandor L."/>
            <person name="Barry K."/>
            <person name="Martinez A.T."/>
            <person name="Xiao Y."/>
            <person name="Gibbons J.G."/>
            <person name="Terashima K."/>
            <person name="Hibbett D.S."/>
            <person name="Grigoriev I.V."/>
        </authorList>
    </citation>
    <scope>NUCLEOTIDE SEQUENCE</scope>
    <source>
        <strain evidence="1">TFB9207</strain>
    </source>
</reference>